<evidence type="ECO:0000256" key="3">
    <source>
        <dbReference type="ARBA" id="ARBA00022857"/>
    </source>
</evidence>
<keyword evidence="10" id="KW-1185">Reference proteome</keyword>
<keyword evidence="2" id="KW-0313">Glucose metabolism</keyword>
<dbReference type="GO" id="GO:0004345">
    <property type="term" value="F:glucose-6-phosphate dehydrogenase activity"/>
    <property type="evidence" value="ECO:0007669"/>
    <property type="project" value="InterPro"/>
</dbReference>
<organism evidence="9 10">
    <name type="scientific">Nocardioides aurantiacus</name>
    <dbReference type="NCBI Taxonomy" id="86796"/>
    <lineage>
        <taxon>Bacteria</taxon>
        <taxon>Bacillati</taxon>
        <taxon>Actinomycetota</taxon>
        <taxon>Actinomycetes</taxon>
        <taxon>Propionibacteriales</taxon>
        <taxon>Nocardioidaceae</taxon>
        <taxon>Nocardioides</taxon>
    </lineage>
</organism>
<evidence type="ECO:0000313" key="10">
    <source>
        <dbReference type="Proteomes" id="UP000281738"/>
    </source>
</evidence>
<dbReference type="GO" id="GO:0005829">
    <property type="term" value="C:cytosol"/>
    <property type="evidence" value="ECO:0007669"/>
    <property type="project" value="TreeGrafter"/>
</dbReference>
<proteinExistence type="predicted"/>
<dbReference type="AlphaFoldDB" id="A0A3N2CRL8"/>
<gene>
    <name evidence="9" type="ORF">EDD33_1006</name>
</gene>
<evidence type="ECO:0000256" key="2">
    <source>
        <dbReference type="ARBA" id="ARBA00022526"/>
    </source>
</evidence>
<dbReference type="PANTHER" id="PTHR23429:SF0">
    <property type="entry name" value="GLUCOSE-6-PHOSPHATE 1-DEHYDROGENASE"/>
    <property type="match status" value="1"/>
</dbReference>
<dbReference type="EMBL" id="RKHO01000001">
    <property type="protein sequence ID" value="ROR90171.1"/>
    <property type="molecule type" value="Genomic_DNA"/>
</dbReference>
<dbReference type="Proteomes" id="UP000281738">
    <property type="component" value="Unassembled WGS sequence"/>
</dbReference>
<reference evidence="9 10" key="1">
    <citation type="submission" date="2018-11" db="EMBL/GenBank/DDBJ databases">
        <title>Sequencing the genomes of 1000 actinobacteria strains.</title>
        <authorList>
            <person name="Klenk H.-P."/>
        </authorList>
    </citation>
    <scope>NUCLEOTIDE SEQUENCE [LARGE SCALE GENOMIC DNA]</scope>
    <source>
        <strain evidence="9 10">DSM 12652</strain>
    </source>
</reference>
<protein>
    <submittedName>
        <fullName evidence="9">Glucose-6-phosphate 1-dehydrogenase</fullName>
    </submittedName>
</protein>
<dbReference type="GO" id="GO:0009051">
    <property type="term" value="P:pentose-phosphate shunt, oxidative branch"/>
    <property type="evidence" value="ECO:0007669"/>
    <property type="project" value="TreeGrafter"/>
</dbReference>
<keyword evidence="5" id="KW-0119">Carbohydrate metabolism</keyword>
<comment type="caution">
    <text evidence="9">The sequence shown here is derived from an EMBL/GenBank/DDBJ whole genome shotgun (WGS) entry which is preliminary data.</text>
</comment>
<evidence type="ECO:0000256" key="1">
    <source>
        <dbReference type="ARBA" id="ARBA00004937"/>
    </source>
</evidence>
<dbReference type="SUPFAM" id="SSF55347">
    <property type="entry name" value="Glyceraldehyde-3-phosphate dehydrogenase-like, C-terminal domain"/>
    <property type="match status" value="1"/>
</dbReference>
<evidence type="ECO:0000256" key="6">
    <source>
        <dbReference type="SAM" id="MobiDB-lite"/>
    </source>
</evidence>
<evidence type="ECO:0000256" key="4">
    <source>
        <dbReference type="ARBA" id="ARBA00023002"/>
    </source>
</evidence>
<feature type="domain" description="Glucose-6-phosphate dehydrogenase NAD-binding" evidence="7">
    <location>
        <begin position="11"/>
        <end position="174"/>
    </location>
</feature>
<dbReference type="PANTHER" id="PTHR23429">
    <property type="entry name" value="GLUCOSE-6-PHOSPHATE 1-DEHYDROGENASE G6PD"/>
    <property type="match status" value="1"/>
</dbReference>
<dbReference type="Pfam" id="PF00479">
    <property type="entry name" value="G6PD_N"/>
    <property type="match status" value="1"/>
</dbReference>
<dbReference type="GO" id="GO:0006006">
    <property type="term" value="P:glucose metabolic process"/>
    <property type="evidence" value="ECO:0007669"/>
    <property type="project" value="UniProtKB-KW"/>
</dbReference>
<dbReference type="InterPro" id="IPR022674">
    <property type="entry name" value="G6P_DH_NAD-bd"/>
</dbReference>
<dbReference type="InterPro" id="IPR001282">
    <property type="entry name" value="G6P_DH"/>
</dbReference>
<dbReference type="Gene3D" id="3.40.50.720">
    <property type="entry name" value="NAD(P)-binding Rossmann-like Domain"/>
    <property type="match status" value="1"/>
</dbReference>
<dbReference type="RefSeq" id="WP_123389363.1">
    <property type="nucleotide sequence ID" value="NZ_RKHO01000001.1"/>
</dbReference>
<dbReference type="Pfam" id="PF02781">
    <property type="entry name" value="G6PD_C"/>
    <property type="match status" value="1"/>
</dbReference>
<dbReference type="SUPFAM" id="SSF51735">
    <property type="entry name" value="NAD(P)-binding Rossmann-fold domains"/>
    <property type="match status" value="1"/>
</dbReference>
<accession>A0A3N2CRL8</accession>
<evidence type="ECO:0000256" key="5">
    <source>
        <dbReference type="ARBA" id="ARBA00023277"/>
    </source>
</evidence>
<evidence type="ECO:0000313" key="9">
    <source>
        <dbReference type="EMBL" id="ROR90171.1"/>
    </source>
</evidence>
<keyword evidence="3" id="KW-0521">NADP</keyword>
<feature type="region of interest" description="Disordered" evidence="6">
    <location>
        <begin position="274"/>
        <end position="303"/>
    </location>
</feature>
<dbReference type="InterPro" id="IPR036291">
    <property type="entry name" value="NAD(P)-bd_dom_sf"/>
</dbReference>
<keyword evidence="4" id="KW-0560">Oxidoreductase</keyword>
<feature type="compositionally biased region" description="Low complexity" evidence="6">
    <location>
        <begin position="283"/>
        <end position="294"/>
    </location>
</feature>
<dbReference type="Gene3D" id="3.30.360.10">
    <property type="entry name" value="Dihydrodipicolinate Reductase, domain 2"/>
    <property type="match status" value="2"/>
</dbReference>
<evidence type="ECO:0000259" key="8">
    <source>
        <dbReference type="Pfam" id="PF02781"/>
    </source>
</evidence>
<sequence>MTDAPVDAQVVVLGAAGDLAVRHLVPAVARLAEHPVAPLRLRVVGVDVAPWTTQQYRLRARDVLQRASPRPSPLVVDEVVGRLDMVSADITRPGDVASLLAPLLGGRATVFYVALPPSLHLAALAAVGAVGPPPGSRIVFEKPFGHDGPSAARLTGAATRVVPERALYRVDHFLHHPISDRLVGLRHGPVALEPVWDRHHVESIEITWDETGLVGARAASYDTVGALRDMVQGHLLLLLALVTMELPAATDDASWRAARLEALRVLPTPGPAEVAGGTRRGRYAAGTGPGAARGYTEEPGVRPTRETETFVEVATTLRSARWRGVPVVLRAGKAMQTDVRRIRLRLAPTVPGAPAVVDVMPDRVLLDGVPWDGSVPADHLPPTARMLRDVVLGRSRHAVTDDEVGECWRVVDAIRSGWRRGSPALLEHPAGTSPP</sequence>
<dbReference type="GO" id="GO:0050661">
    <property type="term" value="F:NADP binding"/>
    <property type="evidence" value="ECO:0007669"/>
    <property type="project" value="InterPro"/>
</dbReference>
<comment type="pathway">
    <text evidence="1">Carbohydrate degradation; pentose phosphate pathway; D-ribulose 5-phosphate from D-glucose 6-phosphate (oxidative stage): step 1/3.</text>
</comment>
<feature type="domain" description="Glucose-6-phosphate dehydrogenase C-terminal" evidence="8">
    <location>
        <begin position="185"/>
        <end position="346"/>
    </location>
</feature>
<evidence type="ECO:0000259" key="7">
    <source>
        <dbReference type="Pfam" id="PF00479"/>
    </source>
</evidence>
<dbReference type="InterPro" id="IPR022675">
    <property type="entry name" value="G6P_DH_C"/>
</dbReference>
<dbReference type="OrthoDB" id="9802739at2"/>
<name>A0A3N2CRL8_9ACTN</name>
<dbReference type="PRINTS" id="PR00079">
    <property type="entry name" value="G6PDHDRGNASE"/>
</dbReference>